<proteinExistence type="predicted"/>
<protein>
    <submittedName>
        <fullName evidence="1">Uncharacterized protein</fullName>
    </submittedName>
</protein>
<evidence type="ECO:0000313" key="2">
    <source>
        <dbReference type="Proteomes" id="UP000288024"/>
    </source>
</evidence>
<reference evidence="1 2" key="1">
    <citation type="submission" date="2019-01" db="EMBL/GenBank/DDBJ databases">
        <title>Bacillus sp. M5HDSG1-1, whole genome shotgun sequence.</title>
        <authorList>
            <person name="Tuo L."/>
        </authorList>
    </citation>
    <scope>NUCLEOTIDE SEQUENCE [LARGE SCALE GENOMIC DNA]</scope>
    <source>
        <strain evidence="1 2">M5HDSG1-1</strain>
    </source>
</reference>
<name>A0A3S2TSP6_9BACI</name>
<keyword evidence="2" id="KW-1185">Reference proteome</keyword>
<organism evidence="1 2">
    <name type="scientific">Niallia taxi</name>
    <dbReference type="NCBI Taxonomy" id="2499688"/>
    <lineage>
        <taxon>Bacteria</taxon>
        <taxon>Bacillati</taxon>
        <taxon>Bacillota</taxon>
        <taxon>Bacilli</taxon>
        <taxon>Bacillales</taxon>
        <taxon>Bacillaceae</taxon>
        <taxon>Niallia</taxon>
    </lineage>
</organism>
<gene>
    <name evidence="1" type="ORF">EM808_19645</name>
</gene>
<dbReference type="Proteomes" id="UP000288024">
    <property type="component" value="Unassembled WGS sequence"/>
</dbReference>
<accession>A0A3S2TSP6</accession>
<dbReference type="RefSeq" id="WP_127739916.1">
    <property type="nucleotide sequence ID" value="NZ_CAJCKN010000005.1"/>
</dbReference>
<evidence type="ECO:0000313" key="1">
    <source>
        <dbReference type="EMBL" id="RVT59510.1"/>
    </source>
</evidence>
<dbReference type="AlphaFoldDB" id="A0A3S2TSP6"/>
<dbReference type="EMBL" id="RZTZ01000009">
    <property type="protein sequence ID" value="RVT59510.1"/>
    <property type="molecule type" value="Genomic_DNA"/>
</dbReference>
<comment type="caution">
    <text evidence="1">The sequence shown here is derived from an EMBL/GenBank/DDBJ whole genome shotgun (WGS) entry which is preliminary data.</text>
</comment>
<sequence length="106" mass="12225">MLLHNHLLINGEQSVNYYTKKSYFHSEGNLVEIYSVNKQIFYSNSSIVEDEVMAAKLTETPIEQLTSEYKLVLEMGTYDDLASSENISEKKAYELVKQIEIETTIH</sequence>
<dbReference type="GeneID" id="87619111"/>